<protein>
    <submittedName>
        <fullName evidence="1">Uncharacterized protein</fullName>
    </submittedName>
</protein>
<organism evidence="1 2">
    <name type="scientific">Ktedonobacter racemifer DSM 44963</name>
    <dbReference type="NCBI Taxonomy" id="485913"/>
    <lineage>
        <taxon>Bacteria</taxon>
        <taxon>Bacillati</taxon>
        <taxon>Chloroflexota</taxon>
        <taxon>Ktedonobacteria</taxon>
        <taxon>Ktedonobacterales</taxon>
        <taxon>Ktedonobacteraceae</taxon>
        <taxon>Ktedonobacter</taxon>
    </lineage>
</organism>
<evidence type="ECO:0000313" key="1">
    <source>
        <dbReference type="EMBL" id="EFH83946.1"/>
    </source>
</evidence>
<proteinExistence type="predicted"/>
<accession>D6TU45</accession>
<dbReference type="EMBL" id="ADVG01000003">
    <property type="protein sequence ID" value="EFH83946.1"/>
    <property type="molecule type" value="Genomic_DNA"/>
</dbReference>
<evidence type="ECO:0000313" key="2">
    <source>
        <dbReference type="Proteomes" id="UP000004508"/>
    </source>
</evidence>
<comment type="caution">
    <text evidence="1">The sequence shown here is derived from an EMBL/GenBank/DDBJ whole genome shotgun (WGS) entry which is preliminary data.</text>
</comment>
<dbReference type="InParanoid" id="D6TU45"/>
<keyword evidence="2" id="KW-1185">Reference proteome</keyword>
<dbReference type="AlphaFoldDB" id="D6TU45"/>
<sequence>MMLKNKLIGKIVHGIEQSVKGIALHLSILQPRDKAI</sequence>
<dbReference type="Proteomes" id="UP000004508">
    <property type="component" value="Unassembled WGS sequence"/>
</dbReference>
<name>D6TU45_KTERA</name>
<reference evidence="1 2" key="1">
    <citation type="journal article" date="2011" name="Stand. Genomic Sci.">
        <title>Non-contiguous finished genome sequence and contextual data of the filamentous soil bacterium Ktedonobacter racemifer type strain (SOSP1-21).</title>
        <authorList>
            <person name="Chang Y.J."/>
            <person name="Land M."/>
            <person name="Hauser L."/>
            <person name="Chertkov O."/>
            <person name="Del Rio T.G."/>
            <person name="Nolan M."/>
            <person name="Copeland A."/>
            <person name="Tice H."/>
            <person name="Cheng J.F."/>
            <person name="Lucas S."/>
            <person name="Han C."/>
            <person name="Goodwin L."/>
            <person name="Pitluck S."/>
            <person name="Ivanova N."/>
            <person name="Ovchinikova G."/>
            <person name="Pati A."/>
            <person name="Chen A."/>
            <person name="Palaniappan K."/>
            <person name="Mavromatis K."/>
            <person name="Liolios K."/>
            <person name="Brettin T."/>
            <person name="Fiebig A."/>
            <person name="Rohde M."/>
            <person name="Abt B."/>
            <person name="Goker M."/>
            <person name="Detter J.C."/>
            <person name="Woyke T."/>
            <person name="Bristow J."/>
            <person name="Eisen J.A."/>
            <person name="Markowitz V."/>
            <person name="Hugenholtz P."/>
            <person name="Kyrpides N.C."/>
            <person name="Klenk H.P."/>
            <person name="Lapidus A."/>
        </authorList>
    </citation>
    <scope>NUCLEOTIDE SEQUENCE [LARGE SCALE GENOMIC DNA]</scope>
    <source>
        <strain evidence="2">DSM 44963</strain>
    </source>
</reference>
<gene>
    <name evidence="1" type="ORF">Krac_4950</name>
</gene>